<comment type="pathway">
    <text evidence="4">Amino-acid degradation; L-threonine degradation via oxydo-reductase pathway; glycine from L-threonine: step 1/2.</text>
</comment>
<protein>
    <recommendedName>
        <fullName evidence="6">L-threonine 3-dehydrogenase, mitochondrial</fullName>
        <ecNumber evidence="5">1.1.1.103</ecNumber>
    </recommendedName>
</protein>
<dbReference type="EC" id="1.1.1.103" evidence="5"/>
<sequence length="357" mass="40723">MFSPTRRSIRLLATARHSFQANHSLATFNELRRNQSSSSSKPSRVLITGCFGQIGSELVPALRERYGSENVVASDVRLPKDLNFLKEGPFEFLNIMDHRSLNRILDHYKIDAIIHNAAFVSALAEKRYEEALEMNSVGAHYMMNAALKHNCRLMIPSSIAAFGPTTPLDQTPDFTIQRPNSVYGVGKVYAELLGEYYAFRHKVDFRSLRYPGIISYKTLPGGGTTDYAVDIFYSAIRGEKYQCFLSEDVQLPMMYMPDCVNCTIKLLEADQAELKAQRTYNVTSFSITPRELHKAIQKHVPGFEIEYHVDPLRQSFAESWPNSLDDTNARANWGWQEEFDLDAMVKDMLDNLRQRIL</sequence>
<evidence type="ECO:0000256" key="2">
    <source>
        <dbReference type="ARBA" id="ARBA00050613"/>
    </source>
</evidence>
<evidence type="ECO:0000256" key="4">
    <source>
        <dbReference type="ARBA" id="ARBA00060557"/>
    </source>
</evidence>
<gene>
    <name evidence="8" type="ORF">PCOS0759_LOCUS1342</name>
</gene>
<dbReference type="PANTHER" id="PTHR42687:SF1">
    <property type="entry name" value="L-THREONINE 3-DEHYDROGENASE, MITOCHONDRIAL"/>
    <property type="match status" value="1"/>
</dbReference>
<dbReference type="InterPro" id="IPR051225">
    <property type="entry name" value="NAD(P)_epim/dehydratase"/>
</dbReference>
<evidence type="ECO:0000313" key="8">
    <source>
        <dbReference type="EMBL" id="CAD9078110.1"/>
    </source>
</evidence>
<evidence type="ECO:0000256" key="1">
    <source>
        <dbReference type="ARBA" id="ARBA00007637"/>
    </source>
</evidence>
<comment type="catalytic activity">
    <reaction evidence="2">
        <text>L-threonine + NAD(+) = (2S)-2-amino-3-oxobutanoate + NADH + H(+)</text>
        <dbReference type="Rhea" id="RHEA:13161"/>
        <dbReference type="ChEBI" id="CHEBI:15378"/>
        <dbReference type="ChEBI" id="CHEBI:57540"/>
        <dbReference type="ChEBI" id="CHEBI:57926"/>
        <dbReference type="ChEBI" id="CHEBI:57945"/>
        <dbReference type="ChEBI" id="CHEBI:78948"/>
        <dbReference type="EC" id="1.1.1.103"/>
    </reaction>
</comment>
<accession>A0A7S1PFK9</accession>
<dbReference type="Pfam" id="PF01370">
    <property type="entry name" value="Epimerase"/>
    <property type="match status" value="1"/>
</dbReference>
<dbReference type="Gene3D" id="3.40.50.720">
    <property type="entry name" value="NAD(P)-binding Rossmann-like Domain"/>
    <property type="match status" value="1"/>
</dbReference>
<comment type="function">
    <text evidence="3">Catalyzes the NAD(+)-dependent oxidation of L-threonine to 2-amino-3-ketobutyrate, mediating L-threonine catabolism.</text>
</comment>
<proteinExistence type="inferred from homology"/>
<name>A0A7S1PFK9_9EUKA</name>
<evidence type="ECO:0000259" key="7">
    <source>
        <dbReference type="Pfam" id="PF01370"/>
    </source>
</evidence>
<reference evidence="8" key="1">
    <citation type="submission" date="2021-01" db="EMBL/GenBank/DDBJ databases">
        <authorList>
            <person name="Corre E."/>
            <person name="Pelletier E."/>
            <person name="Niang G."/>
            <person name="Scheremetjew M."/>
            <person name="Finn R."/>
            <person name="Kale V."/>
            <person name="Holt S."/>
            <person name="Cochrane G."/>
            <person name="Meng A."/>
            <person name="Brown T."/>
            <person name="Cohen L."/>
        </authorList>
    </citation>
    <scope>NUCLEOTIDE SEQUENCE</scope>
    <source>
        <strain evidence="8">WS</strain>
    </source>
</reference>
<dbReference type="PANTHER" id="PTHR42687">
    <property type="entry name" value="L-THREONINE 3-DEHYDROGENASE"/>
    <property type="match status" value="1"/>
</dbReference>
<dbReference type="SUPFAM" id="SSF51735">
    <property type="entry name" value="NAD(P)-binding Rossmann-fold domains"/>
    <property type="match status" value="1"/>
</dbReference>
<dbReference type="InterPro" id="IPR001509">
    <property type="entry name" value="Epimerase_deHydtase"/>
</dbReference>
<feature type="domain" description="NAD-dependent epimerase/dehydratase" evidence="7">
    <location>
        <begin position="45"/>
        <end position="282"/>
    </location>
</feature>
<organism evidence="8">
    <name type="scientific">Percolomonas cosmopolitus</name>
    <dbReference type="NCBI Taxonomy" id="63605"/>
    <lineage>
        <taxon>Eukaryota</taxon>
        <taxon>Discoba</taxon>
        <taxon>Heterolobosea</taxon>
        <taxon>Tetramitia</taxon>
        <taxon>Eutetramitia</taxon>
        <taxon>Percolomonadidae</taxon>
        <taxon>Percolomonas</taxon>
    </lineage>
</organism>
<comment type="similarity">
    <text evidence="1">Belongs to the NAD(P)-dependent epimerase/dehydratase family.</text>
</comment>
<dbReference type="GO" id="GO:0006567">
    <property type="term" value="P:L-threonine catabolic process"/>
    <property type="evidence" value="ECO:0007669"/>
    <property type="project" value="TreeGrafter"/>
</dbReference>
<dbReference type="FunFam" id="3.40.50.720:FF:000077">
    <property type="entry name" value="L-threonine 3-dehydrogenase, mitochondrial"/>
    <property type="match status" value="1"/>
</dbReference>
<evidence type="ECO:0000256" key="6">
    <source>
        <dbReference type="ARBA" id="ARBA00069940"/>
    </source>
</evidence>
<dbReference type="EMBL" id="HBGD01001617">
    <property type="protein sequence ID" value="CAD9078110.1"/>
    <property type="molecule type" value="Transcribed_RNA"/>
</dbReference>
<evidence type="ECO:0000256" key="3">
    <source>
        <dbReference type="ARBA" id="ARBA00059023"/>
    </source>
</evidence>
<evidence type="ECO:0000256" key="5">
    <source>
        <dbReference type="ARBA" id="ARBA00066604"/>
    </source>
</evidence>
<dbReference type="AlphaFoldDB" id="A0A7S1PFK9"/>
<dbReference type="InterPro" id="IPR036291">
    <property type="entry name" value="NAD(P)-bd_dom_sf"/>
</dbReference>
<dbReference type="GO" id="GO:0008743">
    <property type="term" value="F:L-threonine 3-dehydrogenase activity"/>
    <property type="evidence" value="ECO:0007669"/>
    <property type="project" value="UniProtKB-EC"/>
</dbReference>